<evidence type="ECO:0000313" key="1">
    <source>
        <dbReference type="EMBL" id="XBH19535.1"/>
    </source>
</evidence>
<dbReference type="PANTHER" id="PTHR39337">
    <property type="entry name" value="BLR5642 PROTEIN"/>
    <property type="match status" value="1"/>
</dbReference>
<proteinExistence type="predicted"/>
<dbReference type="EMBL" id="CP121196">
    <property type="protein sequence ID" value="XBH19535.1"/>
    <property type="molecule type" value="Genomic_DNA"/>
</dbReference>
<dbReference type="AlphaFoldDB" id="A0AAU7DR48"/>
<dbReference type="PIRSF" id="PIRSF024492">
    <property type="entry name" value="UCP024492"/>
    <property type="match status" value="1"/>
</dbReference>
<sequence>MALNVLFTIGHSTHSIEEFIALLNSHNVQHLVDVRSIPKSRHVPQFNTDELASSLHAANIDYTHLKSLGGRRSTRKNSINTGWRNASFRGYADYMATPQFAEGLAALTEIASTSPTAIMCAEAVPWRCHRSLIADAMMLNGWQVRDILTAAPAKEHKLTPFLKVIKGQPTYPNPDESGALFD</sequence>
<accession>A0AAU7DR48</accession>
<dbReference type="PANTHER" id="PTHR39337:SF1">
    <property type="entry name" value="BLR5642 PROTEIN"/>
    <property type="match status" value="1"/>
</dbReference>
<protein>
    <submittedName>
        <fullName evidence="1">DUF488 domain-containing protein</fullName>
    </submittedName>
</protein>
<organism evidence="1">
    <name type="scientific">Telmatobacter sp. DSM 110680</name>
    <dbReference type="NCBI Taxonomy" id="3036704"/>
    <lineage>
        <taxon>Bacteria</taxon>
        <taxon>Pseudomonadati</taxon>
        <taxon>Acidobacteriota</taxon>
        <taxon>Terriglobia</taxon>
        <taxon>Terriglobales</taxon>
        <taxon>Acidobacteriaceae</taxon>
        <taxon>Telmatobacter</taxon>
    </lineage>
</organism>
<gene>
    <name evidence="1" type="ORF">P8935_09480</name>
</gene>
<dbReference type="InterPro" id="IPR007438">
    <property type="entry name" value="DUF488"/>
</dbReference>
<dbReference type="RefSeq" id="WP_348264753.1">
    <property type="nucleotide sequence ID" value="NZ_CP121196.1"/>
</dbReference>
<dbReference type="Pfam" id="PF04343">
    <property type="entry name" value="DUF488"/>
    <property type="match status" value="1"/>
</dbReference>
<dbReference type="InterPro" id="IPR014519">
    <property type="entry name" value="UCP024492"/>
</dbReference>
<name>A0AAU7DR48_9BACT</name>
<reference evidence="1" key="1">
    <citation type="submission" date="2023-03" db="EMBL/GenBank/DDBJ databases">
        <title>Edaphobacter sp.</title>
        <authorList>
            <person name="Huber K.J."/>
            <person name="Papendorf J."/>
            <person name="Pilke C."/>
            <person name="Bunk B."/>
            <person name="Sproeer C."/>
            <person name="Pester M."/>
        </authorList>
    </citation>
    <scope>NUCLEOTIDE SEQUENCE</scope>
    <source>
        <strain evidence="1">DSM 110680</strain>
    </source>
</reference>